<gene>
    <name evidence="1" type="ORF">QM524_22410</name>
</gene>
<evidence type="ECO:0008006" key="3">
    <source>
        <dbReference type="Google" id="ProtNLM"/>
    </source>
</evidence>
<name>A0ABT6YEI0_9BACT</name>
<evidence type="ECO:0000313" key="1">
    <source>
        <dbReference type="EMBL" id="MDI9861993.1"/>
    </source>
</evidence>
<reference evidence="1 2" key="1">
    <citation type="submission" date="2023-05" db="EMBL/GenBank/DDBJ databases">
        <title>Novel species of genus Flectobacillus isolated from stream in China.</title>
        <authorList>
            <person name="Lu H."/>
        </authorList>
    </citation>
    <scope>NUCLEOTIDE SEQUENCE [LARGE SCALE GENOMIC DNA]</scope>
    <source>
        <strain evidence="1 2">KCTC 42575</strain>
    </source>
</reference>
<proteinExistence type="predicted"/>
<keyword evidence="2" id="KW-1185">Reference proteome</keyword>
<dbReference type="Proteomes" id="UP001236507">
    <property type="component" value="Unassembled WGS sequence"/>
</dbReference>
<evidence type="ECO:0000313" key="2">
    <source>
        <dbReference type="Proteomes" id="UP001236507"/>
    </source>
</evidence>
<dbReference type="EMBL" id="JASHIF010000024">
    <property type="protein sequence ID" value="MDI9861993.1"/>
    <property type="molecule type" value="Genomic_DNA"/>
</dbReference>
<comment type="caution">
    <text evidence="1">The sequence shown here is derived from an EMBL/GenBank/DDBJ whole genome shotgun (WGS) entry which is preliminary data.</text>
</comment>
<accession>A0ABT6YEI0</accession>
<sequence>MKLNRYELMTIQDTKKVEEKLRKEGGWGQLKMILTYNLSSNLLVQN</sequence>
<protein>
    <recommendedName>
        <fullName evidence="3">Z-ring formation inhibitor MciZ</fullName>
    </recommendedName>
</protein>
<dbReference type="RefSeq" id="WP_283346325.1">
    <property type="nucleotide sequence ID" value="NZ_JASHIF010000024.1"/>
</dbReference>
<organism evidence="1 2">
    <name type="scientific">Flectobacillus roseus</name>
    <dbReference type="NCBI Taxonomy" id="502259"/>
    <lineage>
        <taxon>Bacteria</taxon>
        <taxon>Pseudomonadati</taxon>
        <taxon>Bacteroidota</taxon>
        <taxon>Cytophagia</taxon>
        <taxon>Cytophagales</taxon>
        <taxon>Flectobacillaceae</taxon>
        <taxon>Flectobacillus</taxon>
    </lineage>
</organism>